<evidence type="ECO:0000313" key="7">
    <source>
        <dbReference type="Proteomes" id="UP001210865"/>
    </source>
</evidence>
<evidence type="ECO:0000256" key="2">
    <source>
        <dbReference type="ARBA" id="ARBA00022801"/>
    </source>
</evidence>
<feature type="chain" id="PRO_5046094198" evidence="3">
    <location>
        <begin position="21"/>
        <end position="747"/>
    </location>
</feature>
<dbReference type="Proteomes" id="UP001210865">
    <property type="component" value="Chromosome"/>
</dbReference>
<protein>
    <submittedName>
        <fullName evidence="6">DPP IV N-terminal domain-containing protein</fullName>
    </submittedName>
</protein>
<dbReference type="InterPro" id="IPR001375">
    <property type="entry name" value="Peptidase_S9_cat"/>
</dbReference>
<evidence type="ECO:0000256" key="3">
    <source>
        <dbReference type="SAM" id="SignalP"/>
    </source>
</evidence>
<dbReference type="InterPro" id="IPR002471">
    <property type="entry name" value="Pept_S9_AS"/>
</dbReference>
<keyword evidence="7" id="KW-1185">Reference proteome</keyword>
<dbReference type="PANTHER" id="PTHR11731">
    <property type="entry name" value="PROTEASE FAMILY S9B,C DIPEPTIDYL-PEPTIDASE IV-RELATED"/>
    <property type="match status" value="1"/>
</dbReference>
<feature type="domain" description="Dipeptidylpeptidase IV N-terminal" evidence="5">
    <location>
        <begin position="122"/>
        <end position="455"/>
    </location>
</feature>
<dbReference type="InterPro" id="IPR002469">
    <property type="entry name" value="Peptidase_S9B_N"/>
</dbReference>
<dbReference type="Gene3D" id="3.40.50.1820">
    <property type="entry name" value="alpha/beta hydrolase"/>
    <property type="match status" value="1"/>
</dbReference>
<evidence type="ECO:0000259" key="5">
    <source>
        <dbReference type="Pfam" id="PF00930"/>
    </source>
</evidence>
<dbReference type="Pfam" id="PF00930">
    <property type="entry name" value="DPPIV_N"/>
    <property type="match status" value="1"/>
</dbReference>
<dbReference type="EMBL" id="CP115174">
    <property type="protein sequence ID" value="WBO21422.1"/>
    <property type="molecule type" value="Genomic_DNA"/>
</dbReference>
<name>A0ABY7NJK2_9SPHN</name>
<proteinExistence type="predicted"/>
<dbReference type="InterPro" id="IPR050278">
    <property type="entry name" value="Serine_Prot_S9B/DPPIV"/>
</dbReference>
<dbReference type="Pfam" id="PF00326">
    <property type="entry name" value="Peptidase_S9"/>
    <property type="match status" value="1"/>
</dbReference>
<evidence type="ECO:0000259" key="4">
    <source>
        <dbReference type="Pfam" id="PF00326"/>
    </source>
</evidence>
<evidence type="ECO:0000256" key="1">
    <source>
        <dbReference type="ARBA" id="ARBA00022670"/>
    </source>
</evidence>
<feature type="domain" description="Peptidase S9 prolyl oligopeptidase catalytic" evidence="4">
    <location>
        <begin position="544"/>
        <end position="740"/>
    </location>
</feature>
<reference evidence="6 7" key="1">
    <citation type="submission" date="2022-12" db="EMBL/GenBank/DDBJ databases">
        <title>Sphingomonas abieness sp. nov., an endophytic bacterium isolated from Abies koreana.</title>
        <authorList>
            <person name="Jiang L."/>
            <person name="Lee J."/>
        </authorList>
    </citation>
    <scope>NUCLEOTIDE SEQUENCE [LARGE SCALE GENOMIC DNA]</scope>
    <source>
        <strain evidence="7">PAMB 00755</strain>
    </source>
</reference>
<sequence length="747" mass="82382">MRFLAFAALPLLLAAAPIPAVPQQPLTIDRIFASPSLSGPTPRAVRLSPDGKLATLLKPRTDDRERYDLWAVDTTTGAERMLVDSKKVGSGAVLSEAEKMRRERARVGGTKGIVEYDWAPDGKSVLVPIDGDLYLAKLDGSVRRLTDTPQSEIDAHVSEGGRFVSFVRDQNLFAIDLASGRERQLTQEGGGTVTCGTAEFVAQEEMDRDTGTWWAPGDAHVAVECYDEAKLNTVTRAAIGADGTKTFDQRYPAAGTPNVTVSLSVTAADGSHRVKVDLGADPDIYVGRVDWSEDGRTLYVQRQSRDQKTLDMLAVDPATGAAKILFTERSKTWVNLNDDFRPLKDGSLIWGSARSGFLHLYRFADGKWTPLTHGDWSVEMNGQSAHTGLVGVDEASHRLFFLANKDDVLESQLYTIDYLHPGEPQRLTERGYWNEAVMDKAGTHMLVTRSSPSQPAQVYLADTAGKRIAWIEENRLDASHPYAPYLAAHRPVSYGTLTAADGSVLHYEMITPVLQPGQHYPVFFEHYGGPGAQQVKRSWMGPMPQYWVSKGWIYFQIDNRGSPNRGTAFENQIYHAMGSVEVEDQATAARWLQKQAYVDPAKIAISGWSYGGYMTLKMLEKAPPGLYAAGIAGAPVTKWELYDTHYTERYLGNPATDPKVYAGSDAMADAPKIATPMLLMHGLSDDNVVFENSAALINRLQETDTPFDMMLYVGQTHHIAGEGRQAHVQKTMERFLDEKVLHTTPVP</sequence>
<dbReference type="SUPFAM" id="SSF53474">
    <property type="entry name" value="alpha/beta-Hydrolases"/>
    <property type="match status" value="1"/>
</dbReference>
<dbReference type="InterPro" id="IPR029058">
    <property type="entry name" value="AB_hydrolase_fold"/>
</dbReference>
<keyword evidence="3" id="KW-0732">Signal</keyword>
<gene>
    <name evidence="6" type="ORF">PBT88_14680</name>
</gene>
<keyword evidence="2" id="KW-0378">Hydrolase</keyword>
<evidence type="ECO:0000313" key="6">
    <source>
        <dbReference type="EMBL" id="WBO21422.1"/>
    </source>
</evidence>
<dbReference type="PROSITE" id="PS00708">
    <property type="entry name" value="PRO_ENDOPEP_SER"/>
    <property type="match status" value="1"/>
</dbReference>
<organism evidence="6 7">
    <name type="scientific">Sphingomonas abietis</name>
    <dbReference type="NCBI Taxonomy" id="3012344"/>
    <lineage>
        <taxon>Bacteria</taxon>
        <taxon>Pseudomonadati</taxon>
        <taxon>Pseudomonadota</taxon>
        <taxon>Alphaproteobacteria</taxon>
        <taxon>Sphingomonadales</taxon>
        <taxon>Sphingomonadaceae</taxon>
        <taxon>Sphingomonas</taxon>
    </lineage>
</organism>
<dbReference type="SUPFAM" id="SSF82171">
    <property type="entry name" value="DPP6 N-terminal domain-like"/>
    <property type="match status" value="1"/>
</dbReference>
<feature type="signal peptide" evidence="3">
    <location>
        <begin position="1"/>
        <end position="20"/>
    </location>
</feature>
<keyword evidence="1" id="KW-0645">Protease</keyword>
<dbReference type="RefSeq" id="WP_270076071.1">
    <property type="nucleotide sequence ID" value="NZ_CP115174.1"/>
</dbReference>
<accession>A0ABY7NJK2</accession>
<dbReference type="PANTHER" id="PTHR11731:SF193">
    <property type="entry name" value="DIPEPTIDYL PEPTIDASE 9"/>
    <property type="match status" value="1"/>
</dbReference>
<dbReference type="Gene3D" id="2.140.10.30">
    <property type="entry name" value="Dipeptidylpeptidase IV, N-terminal domain"/>
    <property type="match status" value="1"/>
</dbReference>